<proteinExistence type="inferred from homology"/>
<dbReference type="InterPro" id="IPR006171">
    <property type="entry name" value="TOPRIM_dom"/>
</dbReference>
<dbReference type="Pfam" id="PF13662">
    <property type="entry name" value="Toprim_4"/>
    <property type="match status" value="1"/>
</dbReference>
<evidence type="ECO:0000256" key="2">
    <source>
        <dbReference type="ARBA" id="ARBA00022763"/>
    </source>
</evidence>
<protein>
    <recommendedName>
        <fullName evidence="7">Recombination protein RecR</fullName>
    </recommendedName>
</protein>
<comment type="caution">
    <text evidence="7">Lacks conserved residue(s) required for the propagation of feature annotation.</text>
</comment>
<name>A0A2H0PXI5_9BACT</name>
<dbReference type="InterPro" id="IPR000093">
    <property type="entry name" value="DNA_Rcmb_RecR"/>
</dbReference>
<dbReference type="GO" id="GO:0006310">
    <property type="term" value="P:DNA recombination"/>
    <property type="evidence" value="ECO:0007669"/>
    <property type="project" value="UniProtKB-UniRule"/>
</dbReference>
<comment type="similarity">
    <text evidence="7">Belongs to the RecR family.</text>
</comment>
<dbReference type="PANTHER" id="PTHR30446:SF0">
    <property type="entry name" value="RECOMBINATION PROTEIN RECR"/>
    <property type="match status" value="1"/>
</dbReference>
<dbReference type="AlphaFoldDB" id="A0A2H0PXI5"/>
<dbReference type="Proteomes" id="UP000236846">
    <property type="component" value="Unassembled WGS sequence"/>
</dbReference>
<evidence type="ECO:0000256" key="1">
    <source>
        <dbReference type="ARBA" id="ARBA00022723"/>
    </source>
</evidence>
<sequence>MLPYSLTKFIELFAKIPGIGPRQAHRIAFWFLRHDKNFIYTYGFTLKDLADKIHVCPQCFFVFEQTNAGAETLCTICRNPSRDNTRIAIVEKETDLISIEKTKKYNGLYHVLGGLFSPIEGNNHELKLPELVQRLRINPQTQEVILALSHTAEGDLTSMELEKVLKNFPIAITRLGLGLPRGADVEFADEDTLANAILSRR</sequence>
<dbReference type="Gene3D" id="1.10.8.420">
    <property type="entry name" value="RecR Domain 1"/>
    <property type="match status" value="1"/>
</dbReference>
<evidence type="ECO:0000313" key="9">
    <source>
        <dbReference type="EMBL" id="PIR26782.1"/>
    </source>
</evidence>
<reference evidence="9 10" key="1">
    <citation type="submission" date="2017-09" db="EMBL/GenBank/DDBJ databases">
        <title>Depth-based differentiation of microbial function through sediment-hosted aquifers and enrichment of novel symbionts in the deep terrestrial subsurface.</title>
        <authorList>
            <person name="Probst A.J."/>
            <person name="Ladd B."/>
            <person name="Jarett J.K."/>
            <person name="Geller-Mcgrath D.E."/>
            <person name="Sieber C.M."/>
            <person name="Emerson J.B."/>
            <person name="Anantharaman K."/>
            <person name="Thomas B.C."/>
            <person name="Malmstrom R."/>
            <person name="Stieglmeier M."/>
            <person name="Klingl A."/>
            <person name="Woyke T."/>
            <person name="Ryan C.M."/>
            <person name="Banfield J.F."/>
        </authorList>
    </citation>
    <scope>NUCLEOTIDE SEQUENCE [LARGE SCALE GENOMIC DNA]</scope>
    <source>
        <strain evidence="9">CG11_big_fil_rev_8_21_14_0_20_43_10</strain>
    </source>
</reference>
<evidence type="ECO:0000256" key="6">
    <source>
        <dbReference type="ARBA" id="ARBA00023204"/>
    </source>
</evidence>
<dbReference type="InterPro" id="IPR034137">
    <property type="entry name" value="TOPRIM_RecR"/>
</dbReference>
<dbReference type="CDD" id="cd01025">
    <property type="entry name" value="TOPRIM_recR"/>
    <property type="match status" value="1"/>
</dbReference>
<organism evidence="9 10">
    <name type="scientific">Candidatus Brennerbacteria bacterium CG11_big_fil_rev_8_21_14_0_20_43_10</name>
    <dbReference type="NCBI Taxonomy" id="1974523"/>
    <lineage>
        <taxon>Bacteria</taxon>
        <taxon>Candidatus Brenneribacteriota</taxon>
    </lineage>
</organism>
<dbReference type="Pfam" id="PF21175">
    <property type="entry name" value="RecR_C"/>
    <property type="match status" value="1"/>
</dbReference>
<accession>A0A2H0PXI5</accession>
<dbReference type="SUPFAM" id="SSF111304">
    <property type="entry name" value="Recombination protein RecR"/>
    <property type="match status" value="1"/>
</dbReference>
<dbReference type="Gene3D" id="3.40.1360.10">
    <property type="match status" value="1"/>
</dbReference>
<keyword evidence="4 7" id="KW-0862">Zinc</keyword>
<evidence type="ECO:0000256" key="7">
    <source>
        <dbReference type="HAMAP-Rule" id="MF_00017"/>
    </source>
</evidence>
<dbReference type="NCBIfam" id="TIGR00615">
    <property type="entry name" value="recR"/>
    <property type="match status" value="1"/>
</dbReference>
<dbReference type="PANTHER" id="PTHR30446">
    <property type="entry name" value="RECOMBINATION PROTEIN RECR"/>
    <property type="match status" value="1"/>
</dbReference>
<keyword evidence="6 7" id="KW-0234">DNA repair</keyword>
<dbReference type="Pfam" id="PF21176">
    <property type="entry name" value="RecR_HhH"/>
    <property type="match status" value="1"/>
</dbReference>
<dbReference type="InterPro" id="IPR023627">
    <property type="entry name" value="Rcmb_RecR"/>
</dbReference>
<feature type="domain" description="Toprim" evidence="8">
    <location>
        <begin position="85"/>
        <end position="180"/>
    </location>
</feature>
<keyword evidence="5 7" id="KW-0233">DNA recombination</keyword>
<dbReference type="EMBL" id="PCXE01000014">
    <property type="protein sequence ID" value="PIR26782.1"/>
    <property type="molecule type" value="Genomic_DNA"/>
</dbReference>
<evidence type="ECO:0000256" key="5">
    <source>
        <dbReference type="ARBA" id="ARBA00023172"/>
    </source>
</evidence>
<evidence type="ECO:0000256" key="3">
    <source>
        <dbReference type="ARBA" id="ARBA00022771"/>
    </source>
</evidence>
<dbReference type="HAMAP" id="MF_00017">
    <property type="entry name" value="RecR"/>
    <property type="match status" value="1"/>
</dbReference>
<dbReference type="GO" id="GO:0003677">
    <property type="term" value="F:DNA binding"/>
    <property type="evidence" value="ECO:0007669"/>
    <property type="project" value="UniProtKB-UniRule"/>
</dbReference>
<keyword evidence="2 7" id="KW-0227">DNA damage</keyword>
<evidence type="ECO:0000259" key="8">
    <source>
        <dbReference type="PROSITE" id="PS50880"/>
    </source>
</evidence>
<gene>
    <name evidence="7" type="primary">recR</name>
    <name evidence="9" type="ORF">COV41_00730</name>
</gene>
<dbReference type="PROSITE" id="PS50880">
    <property type="entry name" value="TOPRIM"/>
    <property type="match status" value="1"/>
</dbReference>
<keyword evidence="3 7" id="KW-0863">Zinc-finger</keyword>
<dbReference type="GO" id="GO:0006281">
    <property type="term" value="P:DNA repair"/>
    <property type="evidence" value="ECO:0007669"/>
    <property type="project" value="UniProtKB-UniRule"/>
</dbReference>
<dbReference type="GO" id="GO:0008270">
    <property type="term" value="F:zinc ion binding"/>
    <property type="evidence" value="ECO:0007669"/>
    <property type="project" value="UniProtKB-KW"/>
</dbReference>
<evidence type="ECO:0000256" key="4">
    <source>
        <dbReference type="ARBA" id="ARBA00022833"/>
    </source>
</evidence>
<comment type="function">
    <text evidence="7">May play a role in DNA repair. It seems to be involved in an RecBC-independent recombinational process of DNA repair. It may act with RecF and RecO.</text>
</comment>
<dbReference type="SMART" id="SM00493">
    <property type="entry name" value="TOPRIM"/>
    <property type="match status" value="1"/>
</dbReference>
<evidence type="ECO:0000313" key="10">
    <source>
        <dbReference type="Proteomes" id="UP000236846"/>
    </source>
</evidence>
<keyword evidence="1 7" id="KW-0479">Metal-binding</keyword>
<comment type="caution">
    <text evidence="9">The sequence shown here is derived from an EMBL/GenBank/DDBJ whole genome shotgun (WGS) entry which is preliminary data.</text>
</comment>